<evidence type="ECO:0000313" key="2">
    <source>
        <dbReference type="Proteomes" id="UP001497623"/>
    </source>
</evidence>
<reference evidence="1 2" key="1">
    <citation type="submission" date="2024-05" db="EMBL/GenBank/DDBJ databases">
        <authorList>
            <person name="Wallberg A."/>
        </authorList>
    </citation>
    <scope>NUCLEOTIDE SEQUENCE [LARGE SCALE GENOMIC DNA]</scope>
</reference>
<feature type="non-terminal residue" evidence="1">
    <location>
        <position position="113"/>
    </location>
</feature>
<dbReference type="Proteomes" id="UP001497623">
    <property type="component" value="Unassembled WGS sequence"/>
</dbReference>
<evidence type="ECO:0000313" key="1">
    <source>
        <dbReference type="EMBL" id="CAL4106708.1"/>
    </source>
</evidence>
<dbReference type="AlphaFoldDB" id="A0AAV2QXW5"/>
<dbReference type="EMBL" id="CAXKWB010013122">
    <property type="protein sequence ID" value="CAL4106708.1"/>
    <property type="molecule type" value="Genomic_DNA"/>
</dbReference>
<organism evidence="1 2">
    <name type="scientific">Meganyctiphanes norvegica</name>
    <name type="common">Northern krill</name>
    <name type="synonym">Thysanopoda norvegica</name>
    <dbReference type="NCBI Taxonomy" id="48144"/>
    <lineage>
        <taxon>Eukaryota</taxon>
        <taxon>Metazoa</taxon>
        <taxon>Ecdysozoa</taxon>
        <taxon>Arthropoda</taxon>
        <taxon>Crustacea</taxon>
        <taxon>Multicrustacea</taxon>
        <taxon>Malacostraca</taxon>
        <taxon>Eumalacostraca</taxon>
        <taxon>Eucarida</taxon>
        <taxon>Euphausiacea</taxon>
        <taxon>Euphausiidae</taxon>
        <taxon>Meganyctiphanes</taxon>
    </lineage>
</organism>
<name>A0AAV2QXW5_MEGNR</name>
<sequence length="113" mass="13581">MHICMIQSSIVIRTAKKMSRPPKKRKREADTRNFQEYWTEDYYFIEHKGRPHCLICDFVLDPSCKKKSHLKRHYDTMHVSKNESACQLVGQMRTDKINKLRNKLESRPLVESW</sequence>
<evidence type="ECO:0008006" key="3">
    <source>
        <dbReference type="Google" id="ProtNLM"/>
    </source>
</evidence>
<proteinExistence type="predicted"/>
<gene>
    <name evidence="1" type="ORF">MNOR_LOCUS18396</name>
</gene>
<keyword evidence="2" id="KW-1185">Reference proteome</keyword>
<accession>A0AAV2QXW5</accession>
<comment type="caution">
    <text evidence="1">The sequence shown here is derived from an EMBL/GenBank/DDBJ whole genome shotgun (WGS) entry which is preliminary data.</text>
</comment>
<dbReference type="PANTHER" id="PTHR45913">
    <property type="entry name" value="EPM2A-INTERACTING PROTEIN 1"/>
    <property type="match status" value="1"/>
</dbReference>
<protein>
    <recommendedName>
        <fullName evidence="3">SPIN-DOC-like zinc-finger domain-containing protein</fullName>
    </recommendedName>
</protein>
<dbReference type="PANTHER" id="PTHR45913:SF5">
    <property type="entry name" value="GENERAL TRANSCRIPTION FACTOR II-I REPEAT DOMAIN-CONTAINING PROTEIN 2A-LIKE PROTEIN"/>
    <property type="match status" value="1"/>
</dbReference>